<gene>
    <name evidence="1" type="ORF">GV828_10385</name>
</gene>
<protein>
    <recommendedName>
        <fullName evidence="3">DUF1579 domain-containing protein</fullName>
    </recommendedName>
</protein>
<evidence type="ECO:0008006" key="3">
    <source>
        <dbReference type="Google" id="ProtNLM"/>
    </source>
</evidence>
<organism evidence="1 2">
    <name type="scientific">Flavobacterium ichthyis</name>
    <dbReference type="NCBI Taxonomy" id="2698827"/>
    <lineage>
        <taxon>Bacteria</taxon>
        <taxon>Pseudomonadati</taxon>
        <taxon>Bacteroidota</taxon>
        <taxon>Flavobacteriia</taxon>
        <taxon>Flavobacteriales</taxon>
        <taxon>Flavobacteriaceae</taxon>
        <taxon>Flavobacterium</taxon>
    </lineage>
</organism>
<proteinExistence type="predicted"/>
<comment type="caution">
    <text evidence="1">The sequence shown here is derived from an EMBL/GenBank/DDBJ whole genome shotgun (WGS) entry which is preliminary data.</text>
</comment>
<name>A0ABW9ZE87_9FLAO</name>
<sequence>MSQNEILNIPVINFDANGELIIQPSATSSKHDFDFFEGKWLLKNKKLKTKLNNCTEWIEFDSTQEMYRILNGIGNIDNFIAEFDGVPFEGMTLRLFNPKTKLWSIFWADSNEGKLDPPVLGSFENNVGHFITKDIFEGKPILVVFRWDVRDKDNPVWSQAFSDDYGKTWEWNWFMYMTRIDR</sequence>
<evidence type="ECO:0000313" key="1">
    <source>
        <dbReference type="EMBL" id="NBL65607.1"/>
    </source>
</evidence>
<dbReference type="RefSeq" id="WP_166537433.1">
    <property type="nucleotide sequence ID" value="NZ_JAABLM010000012.1"/>
</dbReference>
<reference evidence="2" key="1">
    <citation type="submission" date="2020-01" db="EMBL/GenBank/DDBJ databases">
        <title>Sphingomonas sp. strain CSW-10.</title>
        <authorList>
            <person name="Chen W.-M."/>
        </authorList>
    </citation>
    <scope>NUCLEOTIDE SEQUENCE [LARGE SCALE GENOMIC DNA]</scope>
    <source>
        <strain evidence="2">NST-5</strain>
    </source>
</reference>
<keyword evidence="2" id="KW-1185">Reference proteome</keyword>
<dbReference type="Proteomes" id="UP000798602">
    <property type="component" value="Unassembled WGS sequence"/>
</dbReference>
<evidence type="ECO:0000313" key="2">
    <source>
        <dbReference type="Proteomes" id="UP000798602"/>
    </source>
</evidence>
<dbReference type="EMBL" id="JAABLM010000012">
    <property type="protein sequence ID" value="NBL65607.1"/>
    <property type="molecule type" value="Genomic_DNA"/>
</dbReference>
<accession>A0ABW9ZE87</accession>